<keyword evidence="7" id="KW-1185">Reference proteome</keyword>
<dbReference type="InterPro" id="IPR001279">
    <property type="entry name" value="Metallo-B-lactamas"/>
</dbReference>
<evidence type="ECO:0000256" key="1">
    <source>
        <dbReference type="ARBA" id="ARBA00007749"/>
    </source>
</evidence>
<dbReference type="InterPro" id="IPR036866">
    <property type="entry name" value="RibonucZ/Hydroxyglut_hydro"/>
</dbReference>
<dbReference type="EMBL" id="CP081495">
    <property type="protein sequence ID" value="UYW00827.1"/>
    <property type="molecule type" value="Genomic_DNA"/>
</dbReference>
<dbReference type="Gene3D" id="3.60.15.10">
    <property type="entry name" value="Ribonuclease Z/Hydroxyacylglutathione hydrolase-like"/>
    <property type="match status" value="1"/>
</dbReference>
<dbReference type="SMART" id="SM00849">
    <property type="entry name" value="Lactamase_B"/>
    <property type="match status" value="1"/>
</dbReference>
<dbReference type="Proteomes" id="UP001163328">
    <property type="component" value="Chromosome"/>
</dbReference>
<sequence length="256" mass="29152">MEFFVLKEGTFAIDKNKNFTLFDAKTKKKTDFTGSVFLDIQPFLVRTSQDLVLLDAGVGAKTTNNELILVQNLREVGVQPEQITKVLMSHLHKDHVGGLVQQVNNQWQLTFPNATHYISKPEWDWVHELASENYNYPAFAFLLQSGNVVFIEGDGVINDVISYQLTGGHTPYHTAFLFNENNEYIYFGGDILTMPQQIGSSLLVKSDKFPKEANAFRKIVVEQAIAQNWICLFYHGYRTKVGRIRIENDGFKVINP</sequence>
<keyword evidence="4" id="KW-0862">Zinc</keyword>
<evidence type="ECO:0000256" key="2">
    <source>
        <dbReference type="ARBA" id="ARBA00022723"/>
    </source>
</evidence>
<protein>
    <submittedName>
        <fullName evidence="6">MBL fold metallo-hydrolase</fullName>
    </submittedName>
</protein>
<organism evidence="6 7">
    <name type="scientific">Flavobacterium agricola</name>
    <dbReference type="NCBI Taxonomy" id="2870839"/>
    <lineage>
        <taxon>Bacteria</taxon>
        <taxon>Pseudomonadati</taxon>
        <taxon>Bacteroidota</taxon>
        <taxon>Flavobacteriia</taxon>
        <taxon>Flavobacteriales</taxon>
        <taxon>Flavobacteriaceae</taxon>
        <taxon>Flavobacterium</taxon>
    </lineage>
</organism>
<evidence type="ECO:0000313" key="7">
    <source>
        <dbReference type="Proteomes" id="UP001163328"/>
    </source>
</evidence>
<evidence type="ECO:0000256" key="3">
    <source>
        <dbReference type="ARBA" id="ARBA00022801"/>
    </source>
</evidence>
<dbReference type="Pfam" id="PF00753">
    <property type="entry name" value="Lactamase_B"/>
    <property type="match status" value="1"/>
</dbReference>
<name>A0ABY6LXW5_9FLAO</name>
<dbReference type="InterPro" id="IPR051013">
    <property type="entry name" value="MBL_superfamily_lactonases"/>
</dbReference>
<accession>A0ABY6LXW5</accession>
<dbReference type="RefSeq" id="WP_264432963.1">
    <property type="nucleotide sequence ID" value="NZ_CP081495.1"/>
</dbReference>
<reference evidence="6" key="1">
    <citation type="submission" date="2021-08" db="EMBL/GenBank/DDBJ databases">
        <title>Flavobacterium sp. strain CC-SYL302.</title>
        <authorList>
            <person name="Lin S.-Y."/>
            <person name="Lee T.-H."/>
            <person name="Young C.-C."/>
        </authorList>
    </citation>
    <scope>NUCLEOTIDE SEQUENCE</scope>
    <source>
        <strain evidence="6">CC-SYL302</strain>
    </source>
</reference>
<evidence type="ECO:0000259" key="5">
    <source>
        <dbReference type="SMART" id="SM00849"/>
    </source>
</evidence>
<feature type="domain" description="Metallo-beta-lactamase" evidence="5">
    <location>
        <begin position="39"/>
        <end position="229"/>
    </location>
</feature>
<evidence type="ECO:0000256" key="4">
    <source>
        <dbReference type="ARBA" id="ARBA00022833"/>
    </source>
</evidence>
<dbReference type="PANTHER" id="PTHR42978">
    <property type="entry name" value="QUORUM-QUENCHING LACTONASE YTNP-RELATED-RELATED"/>
    <property type="match status" value="1"/>
</dbReference>
<proteinExistence type="inferred from homology"/>
<dbReference type="SUPFAM" id="SSF56281">
    <property type="entry name" value="Metallo-hydrolase/oxidoreductase"/>
    <property type="match status" value="1"/>
</dbReference>
<keyword evidence="2" id="KW-0479">Metal-binding</keyword>
<comment type="similarity">
    <text evidence="1">Belongs to the metallo-beta-lactamase superfamily.</text>
</comment>
<keyword evidence="3" id="KW-0378">Hydrolase</keyword>
<evidence type="ECO:0000313" key="6">
    <source>
        <dbReference type="EMBL" id="UYW00827.1"/>
    </source>
</evidence>
<gene>
    <name evidence="6" type="ORF">K5I29_09960</name>
</gene>